<sequence>MQSHPQIKRRHTDNFALNSISQFP</sequence>
<proteinExistence type="predicted"/>
<feature type="compositionally biased region" description="Polar residues" evidence="1">
    <location>
        <begin position="15"/>
        <end position="24"/>
    </location>
</feature>
<feature type="compositionally biased region" description="Basic residues" evidence="1">
    <location>
        <begin position="1"/>
        <end position="11"/>
    </location>
</feature>
<evidence type="ECO:0000256" key="1">
    <source>
        <dbReference type="SAM" id="MobiDB-lite"/>
    </source>
</evidence>
<comment type="caution">
    <text evidence="2">The sequence shown here is derived from an EMBL/GenBank/DDBJ whole genome shotgun (WGS) entry which is preliminary data.</text>
</comment>
<gene>
    <name evidence="2" type="ORF">CO2235_200078</name>
</gene>
<feature type="region of interest" description="Disordered" evidence="1">
    <location>
        <begin position="1"/>
        <end position="24"/>
    </location>
</feature>
<protein>
    <submittedName>
        <fullName evidence="2">Uncharacterized protein</fullName>
    </submittedName>
</protein>
<evidence type="ECO:0000313" key="2">
    <source>
        <dbReference type="EMBL" id="SPC14222.1"/>
    </source>
</evidence>
<reference evidence="2 3" key="1">
    <citation type="submission" date="2018-01" db="EMBL/GenBank/DDBJ databases">
        <authorList>
            <person name="Clerissi C."/>
        </authorList>
    </citation>
    <scope>NUCLEOTIDE SEQUENCE [LARGE SCALE GENOMIC DNA]</scope>
    <source>
        <strain evidence="2">Cupriavidus oxalaticus LMG 2235</strain>
    </source>
</reference>
<dbReference type="Proteomes" id="UP000256862">
    <property type="component" value="Chromosome CO2235"/>
</dbReference>
<evidence type="ECO:0000313" key="3">
    <source>
        <dbReference type="Proteomes" id="UP000256862"/>
    </source>
</evidence>
<organism evidence="2 3">
    <name type="scientific">Cupriavidus oxalaticus</name>
    <dbReference type="NCBI Taxonomy" id="96344"/>
    <lineage>
        <taxon>Bacteria</taxon>
        <taxon>Pseudomonadati</taxon>
        <taxon>Pseudomonadota</taxon>
        <taxon>Betaproteobacteria</taxon>
        <taxon>Burkholderiales</taxon>
        <taxon>Burkholderiaceae</taxon>
        <taxon>Cupriavidus</taxon>
    </lineage>
</organism>
<dbReference type="AlphaFoldDB" id="A0A976BCU0"/>
<name>A0A976BCU0_9BURK</name>
<dbReference type="EMBL" id="OGUS01000121">
    <property type="protein sequence ID" value="SPC14222.1"/>
    <property type="molecule type" value="Genomic_DNA"/>
</dbReference>
<accession>A0A976BCU0</accession>